<evidence type="ECO:0000313" key="2">
    <source>
        <dbReference type="Proteomes" id="UP000766595"/>
    </source>
</evidence>
<proteinExistence type="predicted"/>
<evidence type="ECO:0000313" key="1">
    <source>
        <dbReference type="EMBL" id="MBT9287943.1"/>
    </source>
</evidence>
<reference evidence="1 2" key="1">
    <citation type="submission" date="2021-06" db="EMBL/GenBank/DDBJ databases">
        <authorList>
            <person name="Grouzdev D.S."/>
            <person name="Koziaeva V."/>
        </authorList>
    </citation>
    <scope>NUCLEOTIDE SEQUENCE [LARGE SCALE GENOMIC DNA]</scope>
    <source>
        <strain evidence="1 2">22</strain>
    </source>
</reference>
<dbReference type="SUPFAM" id="SSF48452">
    <property type="entry name" value="TPR-like"/>
    <property type="match status" value="1"/>
</dbReference>
<dbReference type="AlphaFoldDB" id="A0A947G9G9"/>
<sequence>MPNAALSNATALNANDVIAFWLEAGPELWFGGGPGFDARCRAAFLSAWQDARVGRLDRWAETPDGALALVLLLDQMPRNMFRGTADAYATDPAARRTAHRAIERRFDRAFPPELARFFALPFMHSEDPADQALSVFLAEGLGGDAPRWARHHAEIVARFGRFPHRNAILGRLSRPDEHAYLADPDAFRG</sequence>
<comment type="caution">
    <text evidence="1">The sequence shown here is derived from an EMBL/GenBank/DDBJ whole genome shotgun (WGS) entry which is preliminary data.</text>
</comment>
<dbReference type="InterPro" id="IPR010323">
    <property type="entry name" value="DUF924"/>
</dbReference>
<protein>
    <submittedName>
        <fullName evidence="1">DUF924 domain-containing protein</fullName>
    </submittedName>
</protein>
<keyword evidence="2" id="KW-1185">Reference proteome</keyword>
<dbReference type="EMBL" id="JAHHZF010000001">
    <property type="protein sequence ID" value="MBT9287943.1"/>
    <property type="molecule type" value="Genomic_DNA"/>
</dbReference>
<accession>A0A947G9G9</accession>
<gene>
    <name evidence="1" type="ORF">KL771_00640</name>
</gene>
<dbReference type="Proteomes" id="UP000766595">
    <property type="component" value="Unassembled WGS sequence"/>
</dbReference>
<dbReference type="InterPro" id="IPR011990">
    <property type="entry name" value="TPR-like_helical_dom_sf"/>
</dbReference>
<dbReference type="Gene3D" id="1.20.58.320">
    <property type="entry name" value="TPR-like"/>
    <property type="match status" value="1"/>
</dbReference>
<name>A0A947G9G9_9HYPH</name>
<dbReference type="Gene3D" id="1.25.40.10">
    <property type="entry name" value="Tetratricopeptide repeat domain"/>
    <property type="match status" value="1"/>
</dbReference>
<dbReference type="Pfam" id="PF06041">
    <property type="entry name" value="DUF924"/>
    <property type="match status" value="1"/>
</dbReference>
<organism evidence="1 2">
    <name type="scientific">Prosthecodimorpha staleyi</name>
    <dbReference type="NCBI Taxonomy" id="2840188"/>
    <lineage>
        <taxon>Bacteria</taxon>
        <taxon>Pseudomonadati</taxon>
        <taxon>Pseudomonadota</taxon>
        <taxon>Alphaproteobacteria</taxon>
        <taxon>Hyphomicrobiales</taxon>
        <taxon>Ancalomicrobiaceae</taxon>
        <taxon>Prosthecodimorpha</taxon>
    </lineage>
</organism>